<dbReference type="EMBL" id="GL433853">
    <property type="protein sequence ID" value="EFN53036.1"/>
    <property type="molecule type" value="Genomic_DNA"/>
</dbReference>
<name>E1ZM25_CHLVA</name>
<accession>E1ZM25</accession>
<dbReference type="InterPro" id="IPR036457">
    <property type="entry name" value="PPM-type-like_dom_sf"/>
</dbReference>
<protein>
    <recommendedName>
        <fullName evidence="1">PPM-type phosphatase domain-containing protein</fullName>
    </recommendedName>
</protein>
<proteinExistence type="predicted"/>
<reference evidence="2 3" key="1">
    <citation type="journal article" date="2010" name="Plant Cell">
        <title>The Chlorella variabilis NC64A genome reveals adaptation to photosymbiosis, coevolution with viruses, and cryptic sex.</title>
        <authorList>
            <person name="Blanc G."/>
            <person name="Duncan G."/>
            <person name="Agarkova I."/>
            <person name="Borodovsky M."/>
            <person name="Gurnon J."/>
            <person name="Kuo A."/>
            <person name="Lindquist E."/>
            <person name="Lucas S."/>
            <person name="Pangilinan J."/>
            <person name="Polle J."/>
            <person name="Salamov A."/>
            <person name="Terry A."/>
            <person name="Yamada T."/>
            <person name="Dunigan D.D."/>
            <person name="Grigoriev I.V."/>
            <person name="Claverie J.M."/>
            <person name="Van Etten J.L."/>
        </authorList>
    </citation>
    <scope>NUCLEOTIDE SEQUENCE [LARGE SCALE GENOMIC DNA]</scope>
    <source>
        <strain evidence="2 3">NC64A</strain>
    </source>
</reference>
<dbReference type="GeneID" id="17352375"/>
<feature type="domain" description="PPM-type phosphatase" evidence="1">
    <location>
        <begin position="1"/>
        <end position="180"/>
    </location>
</feature>
<dbReference type="AlphaFoldDB" id="E1ZM25"/>
<dbReference type="PANTHER" id="PTHR47992">
    <property type="entry name" value="PROTEIN PHOSPHATASE"/>
    <property type="match status" value="1"/>
</dbReference>
<dbReference type="KEGG" id="cvr:CHLNCDRAFT_53990"/>
<dbReference type="RefSeq" id="XP_005845138.1">
    <property type="nucleotide sequence ID" value="XM_005845076.1"/>
</dbReference>
<dbReference type="SUPFAM" id="SSF81606">
    <property type="entry name" value="PP2C-like"/>
    <property type="match status" value="1"/>
</dbReference>
<evidence type="ECO:0000313" key="3">
    <source>
        <dbReference type="Proteomes" id="UP000008141"/>
    </source>
</evidence>
<dbReference type="eggNOG" id="KOG0698">
    <property type="taxonomic scope" value="Eukaryota"/>
</dbReference>
<dbReference type="InParanoid" id="E1ZM25"/>
<dbReference type="GO" id="GO:0004722">
    <property type="term" value="F:protein serine/threonine phosphatase activity"/>
    <property type="evidence" value="ECO:0007669"/>
    <property type="project" value="InterPro"/>
</dbReference>
<evidence type="ECO:0000259" key="1">
    <source>
        <dbReference type="PROSITE" id="PS51746"/>
    </source>
</evidence>
<dbReference type="InterPro" id="IPR001932">
    <property type="entry name" value="PPM-type_phosphatase-like_dom"/>
</dbReference>
<dbReference type="InterPro" id="IPR015655">
    <property type="entry name" value="PP2C"/>
</dbReference>
<gene>
    <name evidence="2" type="ORF">CHLNCDRAFT_53990</name>
</gene>
<dbReference type="Gene3D" id="3.60.40.10">
    <property type="entry name" value="PPM-type phosphatase domain"/>
    <property type="match status" value="1"/>
</dbReference>
<organism evidence="3">
    <name type="scientific">Chlorella variabilis</name>
    <name type="common">Green alga</name>
    <dbReference type="NCBI Taxonomy" id="554065"/>
    <lineage>
        <taxon>Eukaryota</taxon>
        <taxon>Viridiplantae</taxon>
        <taxon>Chlorophyta</taxon>
        <taxon>core chlorophytes</taxon>
        <taxon>Trebouxiophyceae</taxon>
        <taxon>Chlorellales</taxon>
        <taxon>Chlorellaceae</taxon>
        <taxon>Chlorella clade</taxon>
        <taxon>Chlorella</taxon>
    </lineage>
</organism>
<dbReference type="OrthoDB" id="10264738at2759"/>
<keyword evidence="3" id="KW-1185">Reference proteome</keyword>
<dbReference type="Pfam" id="PF00481">
    <property type="entry name" value="PP2C"/>
    <property type="match status" value="2"/>
</dbReference>
<dbReference type="Proteomes" id="UP000008141">
    <property type="component" value="Unassembled WGS sequence"/>
</dbReference>
<sequence length="184" mass="18808">MQALSLRPLERERITAAGGRVTRLATDRLGNPAGPFRVFVPNCWSPGLALSRAFGDTLAASVGVTAQPELTVLPLPAPPDPVAPAALAAAAGISNGTAASYCSADGGTMAVPAPGERHVLIVASDGLWEWISNATAVGIASGAASAEDAAHALVEAAQKQWAIRYRGRNCDDITVVVAFLERGA</sequence>
<dbReference type="PROSITE" id="PS51746">
    <property type="entry name" value="PPM_2"/>
    <property type="match status" value="1"/>
</dbReference>
<evidence type="ECO:0000313" key="2">
    <source>
        <dbReference type="EMBL" id="EFN53036.1"/>
    </source>
</evidence>